<accession>A0A0K8RBN8</accession>
<protein>
    <submittedName>
        <fullName evidence="2">Putative iron ion binding protein</fullName>
    </submittedName>
</protein>
<evidence type="ECO:0000313" key="2">
    <source>
        <dbReference type="EMBL" id="JAA67904.1"/>
    </source>
</evidence>
<reference evidence="2" key="1">
    <citation type="submission" date="2012-12" db="EMBL/GenBank/DDBJ databases">
        <title>Identification and characterization of a phenylalanine ammonia-lyase gene family in Isatis indigotica Fort.</title>
        <authorList>
            <person name="Liu Q."/>
            <person name="Chen J."/>
            <person name="Zhou X."/>
            <person name="Di P."/>
            <person name="Xiao Y."/>
            <person name="Xuan H."/>
            <person name="Zhang L."/>
            <person name="Chen W."/>
        </authorList>
    </citation>
    <scope>NUCLEOTIDE SEQUENCE</scope>
    <source>
        <tissue evidence="2">Salivary gland</tissue>
    </source>
</reference>
<dbReference type="EMBL" id="GADI01005904">
    <property type="protein sequence ID" value="JAA67904.1"/>
    <property type="molecule type" value="mRNA"/>
</dbReference>
<organism evidence="2">
    <name type="scientific">Ixodes ricinus</name>
    <name type="common">Common tick</name>
    <name type="synonym">Acarus ricinus</name>
    <dbReference type="NCBI Taxonomy" id="34613"/>
    <lineage>
        <taxon>Eukaryota</taxon>
        <taxon>Metazoa</taxon>
        <taxon>Ecdysozoa</taxon>
        <taxon>Arthropoda</taxon>
        <taxon>Chelicerata</taxon>
        <taxon>Arachnida</taxon>
        <taxon>Acari</taxon>
        <taxon>Parasitiformes</taxon>
        <taxon>Ixodida</taxon>
        <taxon>Ixodoidea</taxon>
        <taxon>Ixodidae</taxon>
        <taxon>Ixodinae</taxon>
        <taxon>Ixodes</taxon>
    </lineage>
</organism>
<dbReference type="AlphaFoldDB" id="A0A0K8RBN8"/>
<feature type="region of interest" description="Disordered" evidence="1">
    <location>
        <begin position="62"/>
        <end position="82"/>
    </location>
</feature>
<name>A0A0K8RBN8_IXORI</name>
<dbReference type="Gene3D" id="2.60.120.620">
    <property type="entry name" value="q2cbj1_9rhob like domain"/>
    <property type="match status" value="1"/>
</dbReference>
<sequence>MESQLRCRYYMGETSFFKLQPIKLEEYNLKPYVVVLRDLLQDRDLNDMIAFAKPRLEQSKTLCAADKDGPPPRTSSNTWLDDDDAPVAARVNQYLQSLLGLGTLSGKDEAEKSSWPTTGLEGTTCRTTTILKKVSPPPRSTDFSGTEWQRS</sequence>
<proteinExistence type="evidence at transcript level"/>
<evidence type="ECO:0000256" key="1">
    <source>
        <dbReference type="SAM" id="MobiDB-lite"/>
    </source>
</evidence>
<feature type="compositionally biased region" description="Polar residues" evidence="1">
    <location>
        <begin position="141"/>
        <end position="151"/>
    </location>
</feature>
<feature type="region of interest" description="Disordered" evidence="1">
    <location>
        <begin position="130"/>
        <end position="151"/>
    </location>
</feature>